<dbReference type="SUPFAM" id="SSF102114">
    <property type="entry name" value="Radical SAM enzymes"/>
    <property type="match status" value="1"/>
</dbReference>
<evidence type="ECO:0000256" key="5">
    <source>
        <dbReference type="ARBA" id="ARBA00022555"/>
    </source>
</evidence>
<dbReference type="SFLD" id="SFLDS00029">
    <property type="entry name" value="Radical_SAM"/>
    <property type="match status" value="1"/>
</dbReference>
<dbReference type="Pfam" id="PF04055">
    <property type="entry name" value="Radical_SAM"/>
    <property type="match status" value="1"/>
</dbReference>
<dbReference type="GO" id="GO:0002926">
    <property type="term" value="P:tRNA wobble base 5-methoxycarbonylmethyl-2-thiouridinylation"/>
    <property type="evidence" value="ECO:0007669"/>
    <property type="project" value="TreeGrafter"/>
</dbReference>
<dbReference type="InterPro" id="IPR032432">
    <property type="entry name" value="Radical_SAM_C"/>
</dbReference>
<gene>
    <name evidence="20" type="ORF">TCARB_0755</name>
</gene>
<feature type="binding site" evidence="17">
    <location>
        <position position="41"/>
    </location>
    <ligand>
        <name>[4Fe-4S] cluster</name>
        <dbReference type="ChEBI" id="CHEBI:49883"/>
        <note>4Fe-4S-S-AdoMet</note>
    </ligand>
</feature>
<keyword evidence="5" id="KW-0820">tRNA-binding</keyword>
<dbReference type="CDD" id="cd01335">
    <property type="entry name" value="Radical_SAM"/>
    <property type="match status" value="1"/>
</dbReference>
<comment type="similarity">
    <text evidence="2">Belongs to the ELP3 family.</text>
</comment>
<organism evidence="20 21">
    <name type="scientific">Thermofilum adornatum 1505</name>
    <dbReference type="NCBI Taxonomy" id="697581"/>
    <lineage>
        <taxon>Archaea</taxon>
        <taxon>Thermoproteota</taxon>
        <taxon>Thermoprotei</taxon>
        <taxon>Thermofilales</taxon>
        <taxon>Thermofilaceae</taxon>
        <taxon>Thermofilum</taxon>
    </lineage>
</organism>
<comment type="pathway">
    <text evidence="1">tRNA modification; 5-methoxycarbonylmethyl-2-thiouridine-tRNA biosynthesis.</text>
</comment>
<keyword evidence="10" id="KW-0694">RNA-binding</keyword>
<evidence type="ECO:0000256" key="4">
    <source>
        <dbReference type="ARBA" id="ARBA00022485"/>
    </source>
</evidence>
<keyword evidence="11 17" id="KW-0408">Iron</keyword>
<dbReference type="PROSITE" id="PS51918">
    <property type="entry name" value="RADICAL_SAM"/>
    <property type="match status" value="1"/>
</dbReference>
<dbReference type="Proteomes" id="UP000266720">
    <property type="component" value="Chromosome"/>
</dbReference>
<evidence type="ECO:0000256" key="16">
    <source>
        <dbReference type="ARBA" id="ARBA00047372"/>
    </source>
</evidence>
<dbReference type="Gene3D" id="3.40.630.30">
    <property type="match status" value="1"/>
</dbReference>
<dbReference type="SUPFAM" id="SSF55729">
    <property type="entry name" value="Acyl-CoA N-acyltransferases (Nat)"/>
    <property type="match status" value="1"/>
</dbReference>
<dbReference type="PIRSF" id="PIRSF005669">
    <property type="entry name" value="Hist_AcTrfase_ELP3"/>
    <property type="match status" value="1"/>
</dbReference>
<feature type="binding site" evidence="17">
    <location>
        <position position="38"/>
    </location>
    <ligand>
        <name>[4Fe-4S] cluster</name>
        <dbReference type="ChEBI" id="CHEBI:49883"/>
        <note>4Fe-4S-S-AdoMet</note>
    </ligand>
</feature>
<evidence type="ECO:0000259" key="19">
    <source>
        <dbReference type="PROSITE" id="PS51918"/>
    </source>
</evidence>
<accession>A0A3G1A8K5</accession>
<comment type="catalytic activity">
    <reaction evidence="16">
        <text>uridine(34) in tRNA + acetyl-CoA + S-adenosyl-L-methionine + H2O = 5-(carboxymethyl)uridine(34) in tRNA + 5'-deoxyadenosine + L-methionine + CoA + 2 H(+)</text>
        <dbReference type="Rhea" id="RHEA:61020"/>
        <dbReference type="Rhea" id="RHEA-COMP:10407"/>
        <dbReference type="Rhea" id="RHEA-COMP:11727"/>
        <dbReference type="ChEBI" id="CHEBI:15377"/>
        <dbReference type="ChEBI" id="CHEBI:15378"/>
        <dbReference type="ChEBI" id="CHEBI:17319"/>
        <dbReference type="ChEBI" id="CHEBI:57287"/>
        <dbReference type="ChEBI" id="CHEBI:57288"/>
        <dbReference type="ChEBI" id="CHEBI:57844"/>
        <dbReference type="ChEBI" id="CHEBI:59789"/>
        <dbReference type="ChEBI" id="CHEBI:65315"/>
        <dbReference type="ChEBI" id="CHEBI:74882"/>
        <dbReference type="EC" id="2.3.1.311"/>
    </reaction>
    <physiologicalReaction direction="left-to-right" evidence="16">
        <dbReference type="Rhea" id="RHEA:61021"/>
    </physiologicalReaction>
</comment>
<dbReference type="Pfam" id="PF00583">
    <property type="entry name" value="Acetyltransf_1"/>
    <property type="match status" value="1"/>
</dbReference>
<dbReference type="InterPro" id="IPR000182">
    <property type="entry name" value="GNAT_dom"/>
</dbReference>
<proteinExistence type="inferred from homology"/>
<dbReference type="EC" id="2.3.1.311" evidence="15"/>
<evidence type="ECO:0000256" key="13">
    <source>
        <dbReference type="ARBA" id="ARBA00023315"/>
    </source>
</evidence>
<evidence type="ECO:0000256" key="11">
    <source>
        <dbReference type="ARBA" id="ARBA00023004"/>
    </source>
</evidence>
<dbReference type="InterPro" id="IPR034687">
    <property type="entry name" value="ELP3-like"/>
</dbReference>
<dbReference type="PROSITE" id="PS51186">
    <property type="entry name" value="GNAT"/>
    <property type="match status" value="1"/>
</dbReference>
<dbReference type="SMART" id="SM00729">
    <property type="entry name" value="Elp3"/>
    <property type="match status" value="1"/>
</dbReference>
<dbReference type="GO" id="GO:0106261">
    <property type="term" value="F:tRNA uridine(34) acetyltransferase activity"/>
    <property type="evidence" value="ECO:0007669"/>
    <property type="project" value="UniProtKB-EC"/>
</dbReference>
<evidence type="ECO:0000256" key="2">
    <source>
        <dbReference type="ARBA" id="ARBA00005494"/>
    </source>
</evidence>
<evidence type="ECO:0000256" key="12">
    <source>
        <dbReference type="ARBA" id="ARBA00023014"/>
    </source>
</evidence>
<keyword evidence="8" id="KW-0819">tRNA processing</keyword>
<comment type="cofactor">
    <cofactor evidence="17">
        <name>[4Fe-4S] cluster</name>
        <dbReference type="ChEBI" id="CHEBI:49883"/>
    </cofactor>
    <text evidence="17">Binds 1 [4Fe-4S] cluster. The cluster is coordinated with 3 cysteines and an exchangeable S-adenosyl-L-methionine.</text>
</comment>
<dbReference type="AlphaFoldDB" id="A0A3G1A8K5"/>
<name>A0A3G1A8K5_9CREN</name>
<protein>
    <recommendedName>
        <fullName evidence="3">Elongator complex protein 3</fullName>
        <ecNumber evidence="15">2.3.1.311</ecNumber>
    </recommendedName>
    <alternativeName>
        <fullName evidence="14">tRNA uridine(34) acetyltransferase</fullName>
    </alternativeName>
</protein>
<dbReference type="InterPro" id="IPR039661">
    <property type="entry name" value="ELP3"/>
</dbReference>
<dbReference type="NCBIfam" id="TIGR01211">
    <property type="entry name" value="ELP3"/>
    <property type="match status" value="1"/>
</dbReference>
<evidence type="ECO:0000256" key="1">
    <source>
        <dbReference type="ARBA" id="ARBA00005043"/>
    </source>
</evidence>
<dbReference type="SFLD" id="SFLDG01086">
    <property type="entry name" value="elongater_protein-like"/>
    <property type="match status" value="1"/>
</dbReference>
<feature type="binding site" evidence="17">
    <location>
        <position position="33"/>
    </location>
    <ligand>
        <name>[4Fe-4S] cluster</name>
        <dbReference type="ChEBI" id="CHEBI:49883"/>
        <note>4Fe-4S-S-AdoMet</note>
    </ligand>
</feature>
<dbReference type="InterPro" id="IPR007197">
    <property type="entry name" value="rSAM"/>
</dbReference>
<dbReference type="GO" id="GO:0005737">
    <property type="term" value="C:cytoplasm"/>
    <property type="evidence" value="ECO:0007669"/>
    <property type="project" value="TreeGrafter"/>
</dbReference>
<dbReference type="PANTHER" id="PTHR11135">
    <property type="entry name" value="HISTONE ACETYLTRANSFERASE-RELATED"/>
    <property type="match status" value="1"/>
</dbReference>
<dbReference type="STRING" id="697581.TCARB_0755"/>
<evidence type="ECO:0000256" key="7">
    <source>
        <dbReference type="ARBA" id="ARBA00022691"/>
    </source>
</evidence>
<sequence length="481" mass="55368">MGVMQEAVKKPIKPTRMLSGVHVFAVMAKPYPCPHGKCLYCPGGPDKGTPQSYVGNEPALMRAIHAGFDPYLQVKLRLKQYQAMGHLPSKAEVVIMGGTFNAMPRDYQVWFVTRTFEAFNRYPEDPPEELPSLEEAQLRNETAQIRVVGLTIETRPDWAREGDADWFLYLGATKIEIGVQSIYEDVLKRVNRGHGVKEVVEATRILKDAGFKVVYHIMPGLPGSNFDRDIEMVREIFSNPDFMPDMLKIYPTLVMEGTGLYEEWRRGLYKPLTDEEAVELISEMYRYIPRWVRVIRVQRDVPANQIIAGPKKSNLRELVERKAIEKGITINDIRYREVSRQIRRDIVPKEIRITRETYQASMGVEIFLAAEDPENNVLVGLLRMRIPSQYAHRWEIDGRTAIIRELHVYGPEVPIGGYDEEAWQHKGWGSKLLKEAERIALEEYDKTKMLVLSGVGAREYYRKHGYTRPKNSPYMVKLLDP</sequence>
<dbReference type="GO" id="GO:0046872">
    <property type="term" value="F:metal ion binding"/>
    <property type="evidence" value="ECO:0007669"/>
    <property type="project" value="UniProtKB-KW"/>
</dbReference>
<evidence type="ECO:0000256" key="17">
    <source>
        <dbReference type="PIRSR" id="PIRSR005669-1"/>
    </source>
</evidence>
<dbReference type="InterPro" id="IPR016181">
    <property type="entry name" value="Acyl_CoA_acyltransferase"/>
</dbReference>
<dbReference type="Pfam" id="PF16199">
    <property type="entry name" value="Radical_SAM_C"/>
    <property type="match status" value="1"/>
</dbReference>
<keyword evidence="6 20" id="KW-0808">Transferase</keyword>
<reference evidence="21" key="1">
    <citation type="book" date="2010" name="EXTREMOPHILES" publisher="0:0-0">
        <title>Complete genome sequences of ten hyperthermophilic archaea reveal their metabolic capabilities and possible ecological roles.</title>
        <editorList>
            <person name="?"/>
        </editorList>
        <authorList>
            <person name="Ravin N.V."/>
            <person name="Mardanov A.V."/>
            <person name="Bonch-Osmolovskaya E.A."/>
            <person name="Skryabin K.G."/>
        </authorList>
    </citation>
    <scope>NUCLEOTIDE SEQUENCE [LARGE SCALE GENOMIC DNA]</scope>
    <source>
        <strain evidence="21">1505</strain>
    </source>
</reference>
<evidence type="ECO:0000313" key="21">
    <source>
        <dbReference type="Proteomes" id="UP000266720"/>
    </source>
</evidence>
<keyword evidence="13" id="KW-0012">Acyltransferase</keyword>
<dbReference type="GO" id="GO:0051539">
    <property type="term" value="F:4 iron, 4 sulfur cluster binding"/>
    <property type="evidence" value="ECO:0007669"/>
    <property type="project" value="UniProtKB-KW"/>
</dbReference>
<dbReference type="PANTHER" id="PTHR11135:SF0">
    <property type="entry name" value="ELONGATOR COMPLEX PROTEIN 3"/>
    <property type="match status" value="1"/>
</dbReference>
<evidence type="ECO:0000256" key="6">
    <source>
        <dbReference type="ARBA" id="ARBA00022679"/>
    </source>
</evidence>
<dbReference type="SFLD" id="SFLDF00344">
    <property type="entry name" value="ELP3-like"/>
    <property type="match status" value="1"/>
</dbReference>
<evidence type="ECO:0000259" key="18">
    <source>
        <dbReference type="PROSITE" id="PS51186"/>
    </source>
</evidence>
<evidence type="ECO:0000256" key="10">
    <source>
        <dbReference type="ARBA" id="ARBA00022884"/>
    </source>
</evidence>
<evidence type="ECO:0000256" key="3">
    <source>
        <dbReference type="ARBA" id="ARBA00020266"/>
    </source>
</evidence>
<dbReference type="Gene3D" id="3.30.750.200">
    <property type="match status" value="1"/>
</dbReference>
<evidence type="ECO:0000256" key="9">
    <source>
        <dbReference type="ARBA" id="ARBA00022723"/>
    </source>
</evidence>
<keyword evidence="7" id="KW-0949">S-adenosyl-L-methionine</keyword>
<dbReference type="KEGG" id="tcb:TCARB_0755"/>
<feature type="domain" description="Radical SAM core" evidence="19">
    <location>
        <begin position="18"/>
        <end position="299"/>
    </location>
</feature>
<keyword evidence="4" id="KW-0004">4Fe-4S</keyword>
<dbReference type="EMBL" id="CP007493">
    <property type="protein sequence ID" value="AJB41807.1"/>
    <property type="molecule type" value="Genomic_DNA"/>
</dbReference>
<keyword evidence="9 17" id="KW-0479">Metal-binding</keyword>
<evidence type="ECO:0000256" key="8">
    <source>
        <dbReference type="ARBA" id="ARBA00022694"/>
    </source>
</evidence>
<dbReference type="InterPro" id="IPR058240">
    <property type="entry name" value="rSAM_sf"/>
</dbReference>
<evidence type="ECO:0000256" key="14">
    <source>
        <dbReference type="ARBA" id="ARBA00030769"/>
    </source>
</evidence>
<dbReference type="CDD" id="cd04301">
    <property type="entry name" value="NAT_SF"/>
    <property type="match status" value="1"/>
</dbReference>
<feature type="domain" description="N-acetyltransferase" evidence="18">
    <location>
        <begin position="313"/>
        <end position="480"/>
    </location>
</feature>
<dbReference type="GO" id="GO:0000049">
    <property type="term" value="F:tRNA binding"/>
    <property type="evidence" value="ECO:0007669"/>
    <property type="project" value="UniProtKB-KW"/>
</dbReference>
<evidence type="ECO:0000256" key="15">
    <source>
        <dbReference type="ARBA" id="ARBA00044771"/>
    </source>
</evidence>
<keyword evidence="12 17" id="KW-0411">Iron-sulfur</keyword>
<dbReference type="InterPro" id="IPR006638">
    <property type="entry name" value="Elp3/MiaA/NifB-like_rSAM"/>
</dbReference>
<evidence type="ECO:0000313" key="20">
    <source>
        <dbReference type="EMBL" id="AJB41807.1"/>
    </source>
</evidence>